<name>X6LVN5_RETFI</name>
<keyword evidence="1" id="KW-0853">WD repeat</keyword>
<accession>X6LVN5</accession>
<protein>
    <submittedName>
        <fullName evidence="3">Uncharacterized protein</fullName>
    </submittedName>
</protein>
<evidence type="ECO:0000313" key="3">
    <source>
        <dbReference type="EMBL" id="ETO05401.1"/>
    </source>
</evidence>
<dbReference type="Pfam" id="PF00400">
    <property type="entry name" value="WD40"/>
    <property type="match status" value="2"/>
</dbReference>
<proteinExistence type="predicted"/>
<dbReference type="EMBL" id="ASPP01028163">
    <property type="protein sequence ID" value="ETO05401.1"/>
    <property type="molecule type" value="Genomic_DNA"/>
</dbReference>
<dbReference type="Proteomes" id="UP000023152">
    <property type="component" value="Unassembled WGS sequence"/>
</dbReference>
<organism evidence="3 4">
    <name type="scientific">Reticulomyxa filosa</name>
    <dbReference type="NCBI Taxonomy" id="46433"/>
    <lineage>
        <taxon>Eukaryota</taxon>
        <taxon>Sar</taxon>
        <taxon>Rhizaria</taxon>
        <taxon>Retaria</taxon>
        <taxon>Foraminifera</taxon>
        <taxon>Monothalamids</taxon>
        <taxon>Reticulomyxidae</taxon>
        <taxon>Reticulomyxa</taxon>
    </lineage>
</organism>
<dbReference type="InterPro" id="IPR036322">
    <property type="entry name" value="WD40_repeat_dom_sf"/>
</dbReference>
<dbReference type="PANTHER" id="PTHR22847:SF637">
    <property type="entry name" value="WD REPEAT DOMAIN 5B"/>
    <property type="match status" value="1"/>
</dbReference>
<dbReference type="AlphaFoldDB" id="X6LVN5"/>
<reference evidence="3 4" key="1">
    <citation type="journal article" date="2013" name="Curr. Biol.">
        <title>The Genome of the Foraminiferan Reticulomyxa filosa.</title>
        <authorList>
            <person name="Glockner G."/>
            <person name="Hulsmann N."/>
            <person name="Schleicher M."/>
            <person name="Noegel A.A."/>
            <person name="Eichinger L."/>
            <person name="Gallinger C."/>
            <person name="Pawlowski J."/>
            <person name="Sierra R."/>
            <person name="Euteneuer U."/>
            <person name="Pillet L."/>
            <person name="Moustafa A."/>
            <person name="Platzer M."/>
            <person name="Groth M."/>
            <person name="Szafranski K."/>
            <person name="Schliwa M."/>
        </authorList>
    </citation>
    <scope>NUCLEOTIDE SEQUENCE [LARGE SCALE GENOMIC DNA]</scope>
</reference>
<comment type="caution">
    <text evidence="3">The sequence shown here is derived from an EMBL/GenBank/DDBJ whole genome shotgun (WGS) entry which is preliminary data.</text>
</comment>
<keyword evidence="2" id="KW-0677">Repeat</keyword>
<dbReference type="Gene3D" id="2.130.10.10">
    <property type="entry name" value="YVTN repeat-like/Quinoprotein amine dehydrogenase"/>
    <property type="match status" value="2"/>
</dbReference>
<evidence type="ECO:0000256" key="1">
    <source>
        <dbReference type="ARBA" id="ARBA00022574"/>
    </source>
</evidence>
<keyword evidence="4" id="KW-1185">Reference proteome</keyword>
<dbReference type="InterPro" id="IPR015943">
    <property type="entry name" value="WD40/YVTN_repeat-like_dom_sf"/>
</dbReference>
<dbReference type="PANTHER" id="PTHR22847">
    <property type="entry name" value="WD40 REPEAT PROTEIN"/>
    <property type="match status" value="1"/>
</dbReference>
<evidence type="ECO:0000256" key="2">
    <source>
        <dbReference type="ARBA" id="ARBA00022737"/>
    </source>
</evidence>
<dbReference type="GO" id="GO:1990234">
    <property type="term" value="C:transferase complex"/>
    <property type="evidence" value="ECO:0007669"/>
    <property type="project" value="UniProtKB-ARBA"/>
</dbReference>
<sequence length="359" mass="41351">MYEQEIQILKGHSNAVTRAQFSSDGYAIVSCSDNTIRLGNVKSGQEFNKMEVITGNIAKAQFSPDCYTIDLVSGREIQKLGGHANAIKSLQFSKDGDTIVSSSWEEIVSARMIDQLRFFWKRIQFCWRFFLLALEKGTDDYPKFIFILNLCKHIHKKTQLFKKKKKRKLIDIFDFENQVKNFDYFDSSMKFSLILATMHVLNALLVVSSANTFNSSKSVTKEQTYSNHHNNRGMLAASLNKLISYYINYVWISKACKCAQYPQSYKLAILSLVGIFNKESMVLENESIRFTSSTMLINCEKIAHIKKRAMNMLQSTSGTSPTFLKFKFDAISYRSNKQKKKIMSIKKKKKMFITKKFAH</sequence>
<dbReference type="InterPro" id="IPR001680">
    <property type="entry name" value="WD40_rpt"/>
</dbReference>
<dbReference type="SUPFAM" id="SSF50978">
    <property type="entry name" value="WD40 repeat-like"/>
    <property type="match status" value="1"/>
</dbReference>
<dbReference type="SMART" id="SM00320">
    <property type="entry name" value="WD40"/>
    <property type="match status" value="2"/>
</dbReference>
<gene>
    <name evidence="3" type="ORF">RFI_31994</name>
</gene>
<evidence type="ECO:0000313" key="4">
    <source>
        <dbReference type="Proteomes" id="UP000023152"/>
    </source>
</evidence>